<evidence type="ECO:0000256" key="1">
    <source>
        <dbReference type="ARBA" id="ARBA00010243"/>
    </source>
</evidence>
<dbReference type="Gene3D" id="3.40.140.10">
    <property type="entry name" value="Cytidine Deaminase, domain 2"/>
    <property type="match status" value="1"/>
</dbReference>
<dbReference type="InterPro" id="IPR046778">
    <property type="entry name" value="UPF0758_N"/>
</dbReference>
<evidence type="ECO:0000256" key="2">
    <source>
        <dbReference type="ARBA" id="ARBA00022670"/>
    </source>
</evidence>
<protein>
    <submittedName>
        <fullName evidence="9">DNA repair protein RadC</fullName>
    </submittedName>
</protein>
<keyword evidence="10" id="KW-1185">Reference proteome</keyword>
<keyword evidence="2" id="KW-0645">Protease</keyword>
<comment type="similarity">
    <text evidence="1 7">Belongs to the UPF0758 family.</text>
</comment>
<dbReference type="CDD" id="cd08071">
    <property type="entry name" value="MPN_DUF2466"/>
    <property type="match status" value="1"/>
</dbReference>
<dbReference type="InterPro" id="IPR010994">
    <property type="entry name" value="RuvA_2-like"/>
</dbReference>
<dbReference type="InterPro" id="IPR020891">
    <property type="entry name" value="UPF0758_CS"/>
</dbReference>
<dbReference type="GO" id="GO:0046872">
    <property type="term" value="F:metal ion binding"/>
    <property type="evidence" value="ECO:0007669"/>
    <property type="project" value="UniProtKB-KW"/>
</dbReference>
<organism evidence="9 10">
    <name type="scientific">Clostridium cellulovorans (strain ATCC 35296 / DSM 3052 / OCM 3 / 743B)</name>
    <dbReference type="NCBI Taxonomy" id="573061"/>
    <lineage>
        <taxon>Bacteria</taxon>
        <taxon>Bacillati</taxon>
        <taxon>Bacillota</taxon>
        <taxon>Clostridia</taxon>
        <taxon>Eubacteriales</taxon>
        <taxon>Clostridiaceae</taxon>
        <taxon>Clostridium</taxon>
    </lineage>
</organism>
<keyword evidence="4" id="KW-0378">Hydrolase</keyword>
<dbReference type="EMBL" id="CP002160">
    <property type="protein sequence ID" value="ADL52466.1"/>
    <property type="molecule type" value="Genomic_DNA"/>
</dbReference>
<evidence type="ECO:0000256" key="7">
    <source>
        <dbReference type="RuleBase" id="RU003797"/>
    </source>
</evidence>
<dbReference type="InterPro" id="IPR037518">
    <property type="entry name" value="MPN"/>
</dbReference>
<dbReference type="SUPFAM" id="SSF102712">
    <property type="entry name" value="JAB1/MPN domain"/>
    <property type="match status" value="1"/>
</dbReference>
<dbReference type="GO" id="GO:0006508">
    <property type="term" value="P:proteolysis"/>
    <property type="evidence" value="ECO:0007669"/>
    <property type="project" value="UniProtKB-KW"/>
</dbReference>
<evidence type="ECO:0000313" key="9">
    <source>
        <dbReference type="EMBL" id="ADL52466.1"/>
    </source>
</evidence>
<proteinExistence type="inferred from homology"/>
<dbReference type="AlphaFoldDB" id="D9SS19"/>
<dbReference type="KEGG" id="ccb:Clocel_2769"/>
<evidence type="ECO:0000313" key="10">
    <source>
        <dbReference type="Proteomes" id="UP000002730"/>
    </source>
</evidence>
<dbReference type="OrthoDB" id="9804482at2"/>
<evidence type="ECO:0000256" key="5">
    <source>
        <dbReference type="ARBA" id="ARBA00022833"/>
    </source>
</evidence>
<keyword evidence="3" id="KW-0479">Metal-binding</keyword>
<dbReference type="Pfam" id="PF20582">
    <property type="entry name" value="UPF0758_N"/>
    <property type="match status" value="1"/>
</dbReference>
<evidence type="ECO:0000256" key="3">
    <source>
        <dbReference type="ARBA" id="ARBA00022723"/>
    </source>
</evidence>
<dbReference type="Pfam" id="PF04002">
    <property type="entry name" value="RadC"/>
    <property type="match status" value="1"/>
</dbReference>
<dbReference type="Proteomes" id="UP000002730">
    <property type="component" value="Chromosome"/>
</dbReference>
<evidence type="ECO:0000256" key="6">
    <source>
        <dbReference type="ARBA" id="ARBA00023049"/>
    </source>
</evidence>
<name>D9SS19_CLOC7</name>
<dbReference type="SUPFAM" id="SSF47781">
    <property type="entry name" value="RuvA domain 2-like"/>
    <property type="match status" value="1"/>
</dbReference>
<evidence type="ECO:0000256" key="4">
    <source>
        <dbReference type="ARBA" id="ARBA00022801"/>
    </source>
</evidence>
<dbReference type="NCBIfam" id="TIGR00608">
    <property type="entry name" value="radc"/>
    <property type="match status" value="1"/>
</dbReference>
<keyword evidence="6" id="KW-0482">Metalloprotease</keyword>
<evidence type="ECO:0000259" key="8">
    <source>
        <dbReference type="PROSITE" id="PS50249"/>
    </source>
</evidence>
<dbReference type="InterPro" id="IPR001405">
    <property type="entry name" value="UPF0758"/>
</dbReference>
<dbReference type="PANTHER" id="PTHR30471:SF3">
    <property type="entry name" value="UPF0758 PROTEIN YEES-RELATED"/>
    <property type="match status" value="1"/>
</dbReference>
<dbReference type="RefSeq" id="WP_010076657.1">
    <property type="nucleotide sequence ID" value="NC_014393.1"/>
</dbReference>
<dbReference type="eggNOG" id="COG2003">
    <property type="taxonomic scope" value="Bacteria"/>
</dbReference>
<dbReference type="STRING" id="573061.Clocel_2769"/>
<sequence>MSQIVKVKDLPENERPRERLLLYGAETLSNSELLAVILGNGSREENAISLSSRIIQKSGGINGLLTQGTEELLAIRGIGRAKCAQIIALTEIAKRFNGFKSGDKYKITCPKDAANLMIKDMSLLSKEVLRIIMLNVKNFVVKIKDVSMGSLNSSIVHPREVFVDAIKEGSASIIICHNHPSGDPTPSKEDINITLRLKEASKIIGIDLLDHIIVGNGTYVSLKEKDVL</sequence>
<gene>
    <name evidence="9" type="ordered locus">Clocel_2769</name>
</gene>
<dbReference type="PROSITE" id="PS01302">
    <property type="entry name" value="UPF0758"/>
    <property type="match status" value="1"/>
</dbReference>
<dbReference type="PANTHER" id="PTHR30471">
    <property type="entry name" value="DNA REPAIR PROTEIN RADC"/>
    <property type="match status" value="1"/>
</dbReference>
<accession>D9SS19</accession>
<dbReference type="NCBIfam" id="NF000642">
    <property type="entry name" value="PRK00024.1"/>
    <property type="match status" value="1"/>
</dbReference>
<reference evidence="9 10" key="1">
    <citation type="submission" date="2010-08" db="EMBL/GenBank/DDBJ databases">
        <title>Complete sequence of Clostridium cellulovorans 743B.</title>
        <authorList>
            <consortium name="US DOE Joint Genome Institute"/>
            <person name="Lucas S."/>
            <person name="Copeland A."/>
            <person name="Lapidus A."/>
            <person name="Cheng J.-F."/>
            <person name="Bruce D."/>
            <person name="Goodwin L."/>
            <person name="Pitluck S."/>
            <person name="Chertkov O."/>
            <person name="Detter J.C."/>
            <person name="Han C."/>
            <person name="Tapia R."/>
            <person name="Land M."/>
            <person name="Hauser L."/>
            <person name="Chang Y.-J."/>
            <person name="Jeffries C."/>
            <person name="Kyrpides N."/>
            <person name="Ivanova N."/>
            <person name="Mikhailova N."/>
            <person name="Hemme C.L."/>
            <person name="Woyke T."/>
        </authorList>
    </citation>
    <scope>NUCLEOTIDE SEQUENCE [LARGE SCALE GENOMIC DNA]</scope>
    <source>
        <strain evidence="10">ATCC 35296 / DSM 3052 / OCM 3 / 743B</strain>
    </source>
</reference>
<dbReference type="HOGENOM" id="CLU_073529_0_2_9"/>
<dbReference type="PROSITE" id="PS50249">
    <property type="entry name" value="MPN"/>
    <property type="match status" value="1"/>
</dbReference>
<keyword evidence="5" id="KW-0862">Zinc</keyword>
<feature type="domain" description="MPN" evidence="8">
    <location>
        <begin position="106"/>
        <end position="228"/>
    </location>
</feature>
<dbReference type="InterPro" id="IPR025657">
    <property type="entry name" value="RadC_JAB"/>
</dbReference>
<dbReference type="GO" id="GO:0008237">
    <property type="term" value="F:metallopeptidase activity"/>
    <property type="evidence" value="ECO:0007669"/>
    <property type="project" value="UniProtKB-KW"/>
</dbReference>